<dbReference type="EMBL" id="AP028216">
    <property type="protein sequence ID" value="BEI92981.1"/>
    <property type="molecule type" value="Genomic_DNA"/>
</dbReference>
<proteinExistence type="predicted"/>
<feature type="compositionally biased region" description="Low complexity" evidence="2">
    <location>
        <begin position="492"/>
        <end position="526"/>
    </location>
</feature>
<dbReference type="SUPFAM" id="SSF53300">
    <property type="entry name" value="vWA-like"/>
    <property type="match status" value="1"/>
</dbReference>
<reference evidence="4" key="1">
    <citation type="journal article" date="2023" name="BMC Genomics">
        <title>Chromosome-level genome assemblies of Cutaneotrichosporon spp. (Trichosporonales, Basidiomycota) reveal imbalanced evolution between nucleotide sequences and chromosome synteny.</title>
        <authorList>
            <person name="Kobayashi Y."/>
            <person name="Kayamori A."/>
            <person name="Aoki K."/>
            <person name="Shiwa Y."/>
            <person name="Matsutani M."/>
            <person name="Fujita N."/>
            <person name="Sugita T."/>
            <person name="Iwasaki W."/>
            <person name="Tanaka N."/>
            <person name="Takashima M."/>
        </authorList>
    </citation>
    <scope>NUCLEOTIDE SEQUENCE</scope>
    <source>
        <strain evidence="4">HIS019</strain>
    </source>
</reference>
<feature type="compositionally biased region" description="Polar residues" evidence="2">
    <location>
        <begin position="174"/>
        <end position="193"/>
    </location>
</feature>
<dbReference type="GO" id="GO:0008270">
    <property type="term" value="F:zinc ion binding"/>
    <property type="evidence" value="ECO:0007669"/>
    <property type="project" value="UniProtKB-KW"/>
</dbReference>
<feature type="compositionally biased region" description="Low complexity" evidence="2">
    <location>
        <begin position="52"/>
        <end position="64"/>
    </location>
</feature>
<dbReference type="InterPro" id="IPR036465">
    <property type="entry name" value="vWFA_dom_sf"/>
</dbReference>
<feature type="region of interest" description="Disordered" evidence="2">
    <location>
        <begin position="653"/>
        <end position="710"/>
    </location>
</feature>
<feature type="region of interest" description="Disordered" evidence="2">
    <location>
        <begin position="232"/>
        <end position="428"/>
    </location>
</feature>
<dbReference type="Gene3D" id="3.40.50.410">
    <property type="entry name" value="von Willebrand factor, type A domain"/>
    <property type="match status" value="1"/>
</dbReference>
<keyword evidence="5" id="KW-1185">Reference proteome</keyword>
<evidence type="ECO:0000256" key="2">
    <source>
        <dbReference type="SAM" id="MobiDB-lite"/>
    </source>
</evidence>
<keyword evidence="1" id="KW-0863">Zinc-finger</keyword>
<dbReference type="Gene3D" id="3.30.40.10">
    <property type="entry name" value="Zinc/RING finger domain, C3HC4 (zinc finger)"/>
    <property type="match status" value="1"/>
</dbReference>
<dbReference type="InterPro" id="IPR001841">
    <property type="entry name" value="Znf_RING"/>
</dbReference>
<gene>
    <name evidence="4" type="ORF">CcaverHIS019_0506090</name>
</gene>
<feature type="domain" description="RING-type" evidence="3">
    <location>
        <begin position="591"/>
        <end position="647"/>
    </location>
</feature>
<evidence type="ECO:0000313" key="5">
    <source>
        <dbReference type="Proteomes" id="UP001233271"/>
    </source>
</evidence>
<evidence type="ECO:0000259" key="3">
    <source>
        <dbReference type="PROSITE" id="PS50089"/>
    </source>
</evidence>
<feature type="region of interest" description="Disordered" evidence="2">
    <location>
        <begin position="1260"/>
        <end position="1284"/>
    </location>
</feature>
<name>A0AA48L6T2_9TREE</name>
<dbReference type="RefSeq" id="XP_060458246.1">
    <property type="nucleotide sequence ID" value="XM_060601786.1"/>
</dbReference>
<feature type="compositionally biased region" description="Low complexity" evidence="2">
    <location>
        <begin position="534"/>
        <end position="548"/>
    </location>
</feature>
<feature type="compositionally biased region" description="Low complexity" evidence="2">
    <location>
        <begin position="395"/>
        <end position="414"/>
    </location>
</feature>
<dbReference type="PROSITE" id="PS50089">
    <property type="entry name" value="ZF_RING_2"/>
    <property type="match status" value="1"/>
</dbReference>
<feature type="compositionally biased region" description="Polar residues" evidence="2">
    <location>
        <begin position="481"/>
        <end position="491"/>
    </location>
</feature>
<dbReference type="Pfam" id="PF15411">
    <property type="entry name" value="PH_10"/>
    <property type="match status" value="1"/>
</dbReference>
<dbReference type="SUPFAM" id="SSF57850">
    <property type="entry name" value="RING/U-box"/>
    <property type="match status" value="1"/>
</dbReference>
<keyword evidence="1" id="KW-0479">Metal-binding</keyword>
<feature type="region of interest" description="Disordered" evidence="2">
    <location>
        <begin position="743"/>
        <end position="769"/>
    </location>
</feature>
<organism evidence="4 5">
    <name type="scientific">Cutaneotrichosporon cavernicola</name>
    <dbReference type="NCBI Taxonomy" id="279322"/>
    <lineage>
        <taxon>Eukaryota</taxon>
        <taxon>Fungi</taxon>
        <taxon>Dikarya</taxon>
        <taxon>Basidiomycota</taxon>
        <taxon>Agaricomycotina</taxon>
        <taxon>Tremellomycetes</taxon>
        <taxon>Trichosporonales</taxon>
        <taxon>Trichosporonaceae</taxon>
        <taxon>Cutaneotrichosporon</taxon>
    </lineage>
</organism>
<protein>
    <recommendedName>
        <fullName evidence="3">RING-type domain-containing protein</fullName>
    </recommendedName>
</protein>
<accession>A0AA48L6T2</accession>
<dbReference type="InterPro" id="IPR013083">
    <property type="entry name" value="Znf_RING/FYVE/PHD"/>
</dbReference>
<feature type="region of interest" description="Disordered" evidence="2">
    <location>
        <begin position="1"/>
        <end position="74"/>
    </location>
</feature>
<dbReference type="KEGG" id="ccac:CcaHIS019_0506090"/>
<keyword evidence="1" id="KW-0862">Zinc</keyword>
<dbReference type="Proteomes" id="UP001233271">
    <property type="component" value="Chromosome 5"/>
</dbReference>
<feature type="region of interest" description="Disordered" evidence="2">
    <location>
        <begin position="138"/>
        <end position="213"/>
    </location>
</feature>
<dbReference type="GeneID" id="85496851"/>
<evidence type="ECO:0000313" key="4">
    <source>
        <dbReference type="EMBL" id="BEI92981.1"/>
    </source>
</evidence>
<sequence>MFDRSPSFITNSPLPRVPSPGFSVSGKDKRISVISSVGTETTASRSVRELSDTASPSLSSSTRGSSRHPFYPPDEYHLASLNDFAIPHPSHTGPRVNQHSFLHNSAPLGPNLATLGADHVADLSPTLAPASTIHSPLAPPLVLGTPHSLDDDATPPTTAGGARSRPPDGRVFTPSPNLSPSSRGPTPQGSILSTPFEEREDCPPFGGLPRIPIHPLDASSFGGSGAAGTTGIASLTVPGDDNEHRNNFEDGASNMHDSLRVHKHRGQHSPGPSPEPSPKGSHSPLQSDARSIKSNKRRPHPPMYDGGYLGSPSDAYNSLTHHPHHTAPPSPQPRQYHMLPPSGHPLSRTAPRPPAIDTDLHGYDPNAGPSFRHPYFSQHHDQGHFQPVRQRSNRVSQMTTSSVSSDASSAMSPSGVRPGQPWGLPSGFEKRPTVPTVFEDEPLDDIEYDGATGAHEFGQRTGDWQSDRDSFPRASGGGLQLSHSAPSSSRTYGGPPSAYGGPSSRQHRASTVSNATTSSNKSKGSNHPFAMNRAPSPLLAPPEQLAPPGQAVNVSRSLPSLYDSFKTHATPMPAHQVALVSAEDEQDDAICPLCTESLSFSYRLPGEKPHIVPECGHALHNDCFIECYGRVPPEGSRPTLGVCGMCRQPMVVSSRGQEHGSGKNKLAALMGGDDGPSMGVSPQDEQGDDALEPNGHDERPPNDRNVLVPSISIKSEFPSVRRNARDKQMLTAMLTIEVPHGLSRSLYGPRSRREASHGDEPLPPSPMSATSFRESMMVMANGGGQSHFANIELELRDRVEDYATSGIGSLGHLKLYDILKVRKRDVSGDLQLYLFDYGLVCISEERRSSTLRNLFGTHRHQADRKKVPKTYLKIRGRVHLHHILAVQDTSSNSEHVLTLDVETEDDGHHLFHIYFRDSGSLEMWHKTLVRLHQEAMVHTQSKASKLTGLHAGNRPTRAPPLTPTMAPSFTDFVDSCLTTCGPQCPGGLAFQIPLAPIHTPIDLVIAVSTVPVPRGTRIGRKQLTLRNALQCALACMGPRDRISLVCTELGANGVMRRTPLLNPTHHDSRLRLETFIDMLCLGEMENDEFAVKPRGEERADVATAVNLALDVILSRKAKNPLTGVLVVSDLPEPTSKSHMSMVNARLEAAKIQMHTFGYGKAHEPSPLWAMTNQTSGTYTFVREWHDLRDAIVGCVGGLMSVALTNMKLRLTCTEKDFRVQKVQGAPSAIVHSNGKTVDVDLHVLRHSERREILIEFEVIDPNDPPSPESEWRSSEHPISPIDDDVRSHHSLARKESMMTSGASVRSRPSMRGQIVGGLGMNLMHDENGIVDEVPVLEVDCSFHDPAVGRSAARLTNPVLLTMAVLPAGTQTSATGDPTIVRRRMELVASDMITRSVLAASRKNWPLALNMLRGTKRTGEGLCDMLRQQLAMLQSARSPTGARTRREMIVLHAVEGLAATAQDVDAFIDGIEESREMFEADHRNYAAQQAVVLKTQRSWTMRTPTELHYATPCVQQLIQAGREWKARQGTS</sequence>
<feature type="compositionally biased region" description="Polar residues" evidence="2">
    <location>
        <begin position="33"/>
        <end position="45"/>
    </location>
</feature>
<feature type="compositionally biased region" description="Basic and acidic residues" evidence="2">
    <location>
        <begin position="751"/>
        <end position="760"/>
    </location>
</feature>
<evidence type="ECO:0000256" key="1">
    <source>
        <dbReference type="PROSITE-ProRule" id="PRU00175"/>
    </source>
</evidence>
<feature type="region of interest" description="Disordered" evidence="2">
    <location>
        <begin position="447"/>
        <end position="551"/>
    </location>
</feature>